<keyword evidence="7 14" id="KW-0547">Nucleotide-binding</keyword>
<sequence length="508" mass="57395">MSYSDAASAFMDVPVTASVFGIRLRVLITVILVSFILLVIFLLTFCFICIRNRRRKRKRNRNRNNMSLGSMEMEELGHVEGGWYTLRELRVATNGLSESNVIGKGGYGIVYRGILPDGTKVAVKNLFNKPEAERDFKAEVEVIGRVRHKNLVRLLGYCVEGPYMMLVYEYVDNGSLDQWLHENVASVSPLTWDIRMNIMLGTAKGLAYLHEGLEQKVVHRDVKSSNVLLDSEWNAKVSDFGLVKLMCADHSYVATRVLGTFGYVAPEYASTGMLNEKSDVYSFGMLIMEMITGRSPVDYSRPKRQINLIEWMKTQFGNKTTEEVVDPKLPEKPSQEALKRALMVAIRCVDPDPTKRPKMGNVVHLLEADDLLFLHPRIVDTEYSSSDADSQQEHGDSSSHKKPISGEIIDKREDNSDSDSSLDKKLKGKEIIDQKEQEHKDSSLNKKPEGGEITNQKKDNCDGDYHQEHKDSSLDKKPIGREITDRREHDSGGDYQKGHKDSSLIKSS</sequence>
<dbReference type="InterPro" id="IPR017441">
    <property type="entry name" value="Protein_kinase_ATP_BS"/>
</dbReference>
<evidence type="ECO:0000256" key="7">
    <source>
        <dbReference type="ARBA" id="ARBA00022741"/>
    </source>
</evidence>
<evidence type="ECO:0000256" key="11">
    <source>
        <dbReference type="ARBA" id="ARBA00023136"/>
    </source>
</evidence>
<feature type="binding site" evidence="14">
    <location>
        <position position="124"/>
    </location>
    <ligand>
        <name>ATP</name>
        <dbReference type="ChEBI" id="CHEBI:30616"/>
    </ligand>
</feature>
<dbReference type="PANTHER" id="PTHR47984">
    <property type="entry name" value="OS01G0323000 PROTEIN"/>
    <property type="match status" value="1"/>
</dbReference>
<evidence type="ECO:0000256" key="3">
    <source>
        <dbReference type="ARBA" id="ARBA00022527"/>
    </source>
</evidence>
<dbReference type="Pfam" id="PF07714">
    <property type="entry name" value="PK_Tyr_Ser-Thr"/>
    <property type="match status" value="1"/>
</dbReference>
<dbReference type="GO" id="GO:0005524">
    <property type="term" value="F:ATP binding"/>
    <property type="evidence" value="ECO:0007669"/>
    <property type="project" value="UniProtKB-UniRule"/>
</dbReference>
<keyword evidence="9 14" id="KW-0067">ATP-binding</keyword>
<feature type="transmembrane region" description="Helical" evidence="16">
    <location>
        <begin position="26"/>
        <end position="50"/>
    </location>
</feature>
<keyword evidence="19" id="KW-1185">Reference proteome</keyword>
<keyword evidence="11 16" id="KW-0472">Membrane</keyword>
<reference evidence="18 19" key="1">
    <citation type="submission" date="2024-03" db="EMBL/GenBank/DDBJ databases">
        <authorList>
            <person name="Martinez-Hernandez J."/>
        </authorList>
    </citation>
    <scope>NUCLEOTIDE SEQUENCE [LARGE SCALE GENOMIC DNA]</scope>
</reference>
<dbReference type="InterPro" id="IPR011009">
    <property type="entry name" value="Kinase-like_dom_sf"/>
</dbReference>
<dbReference type="SMART" id="SM00220">
    <property type="entry name" value="S_TKc"/>
    <property type="match status" value="1"/>
</dbReference>
<dbReference type="CDD" id="cd14066">
    <property type="entry name" value="STKc_IRAK"/>
    <property type="match status" value="1"/>
</dbReference>
<comment type="subcellular location">
    <subcellularLocation>
        <location evidence="1">Membrane</location>
        <topology evidence="1">Single-pass membrane protein</topology>
    </subcellularLocation>
</comment>
<evidence type="ECO:0000259" key="17">
    <source>
        <dbReference type="PROSITE" id="PS50011"/>
    </source>
</evidence>
<evidence type="ECO:0000256" key="6">
    <source>
        <dbReference type="ARBA" id="ARBA00022692"/>
    </source>
</evidence>
<keyword evidence="3" id="KW-0723">Serine/threonine-protein kinase</keyword>
<keyword evidence="4" id="KW-0597">Phosphoprotein</keyword>
<evidence type="ECO:0000256" key="15">
    <source>
        <dbReference type="SAM" id="MobiDB-lite"/>
    </source>
</evidence>
<evidence type="ECO:0000256" key="12">
    <source>
        <dbReference type="ARBA" id="ARBA00047899"/>
    </source>
</evidence>
<organism evidence="18 19">
    <name type="scientific">Lupinus luteus</name>
    <name type="common">European yellow lupine</name>
    <dbReference type="NCBI Taxonomy" id="3873"/>
    <lineage>
        <taxon>Eukaryota</taxon>
        <taxon>Viridiplantae</taxon>
        <taxon>Streptophyta</taxon>
        <taxon>Embryophyta</taxon>
        <taxon>Tracheophyta</taxon>
        <taxon>Spermatophyta</taxon>
        <taxon>Magnoliopsida</taxon>
        <taxon>eudicotyledons</taxon>
        <taxon>Gunneridae</taxon>
        <taxon>Pentapetalae</taxon>
        <taxon>rosids</taxon>
        <taxon>fabids</taxon>
        <taxon>Fabales</taxon>
        <taxon>Fabaceae</taxon>
        <taxon>Papilionoideae</taxon>
        <taxon>50 kb inversion clade</taxon>
        <taxon>genistoids sensu lato</taxon>
        <taxon>core genistoids</taxon>
        <taxon>Genisteae</taxon>
        <taxon>Lupinus</taxon>
    </lineage>
</organism>
<feature type="compositionally biased region" description="Basic and acidic residues" evidence="15">
    <location>
        <begin position="408"/>
        <end position="508"/>
    </location>
</feature>
<dbReference type="PROSITE" id="PS50011">
    <property type="entry name" value="PROTEIN_KINASE_DOM"/>
    <property type="match status" value="1"/>
</dbReference>
<comment type="catalytic activity">
    <reaction evidence="13">
        <text>L-seryl-[protein] + ATP = O-phospho-L-seryl-[protein] + ADP + H(+)</text>
        <dbReference type="Rhea" id="RHEA:17989"/>
        <dbReference type="Rhea" id="RHEA-COMP:9863"/>
        <dbReference type="Rhea" id="RHEA-COMP:11604"/>
        <dbReference type="ChEBI" id="CHEBI:15378"/>
        <dbReference type="ChEBI" id="CHEBI:29999"/>
        <dbReference type="ChEBI" id="CHEBI:30616"/>
        <dbReference type="ChEBI" id="CHEBI:83421"/>
        <dbReference type="ChEBI" id="CHEBI:456216"/>
        <dbReference type="EC" id="2.7.11.1"/>
    </reaction>
</comment>
<dbReference type="PROSITE" id="PS00108">
    <property type="entry name" value="PROTEIN_KINASE_ST"/>
    <property type="match status" value="1"/>
</dbReference>
<dbReference type="PROSITE" id="PS00107">
    <property type="entry name" value="PROTEIN_KINASE_ATP"/>
    <property type="match status" value="1"/>
</dbReference>
<evidence type="ECO:0000256" key="16">
    <source>
        <dbReference type="SAM" id="Phobius"/>
    </source>
</evidence>
<dbReference type="AlphaFoldDB" id="A0AAV1X045"/>
<dbReference type="Gene3D" id="1.10.510.10">
    <property type="entry name" value="Transferase(Phosphotransferase) domain 1"/>
    <property type="match status" value="1"/>
</dbReference>
<evidence type="ECO:0000313" key="19">
    <source>
        <dbReference type="Proteomes" id="UP001497480"/>
    </source>
</evidence>
<keyword evidence="5" id="KW-0808">Transferase</keyword>
<keyword evidence="6 16" id="KW-0812">Transmembrane</keyword>
<dbReference type="GO" id="GO:0004674">
    <property type="term" value="F:protein serine/threonine kinase activity"/>
    <property type="evidence" value="ECO:0007669"/>
    <property type="project" value="UniProtKB-KW"/>
</dbReference>
<evidence type="ECO:0000313" key="18">
    <source>
        <dbReference type="EMBL" id="CAL0315036.1"/>
    </source>
</evidence>
<dbReference type="GO" id="GO:0016020">
    <property type="term" value="C:membrane"/>
    <property type="evidence" value="ECO:0007669"/>
    <property type="project" value="UniProtKB-SubCell"/>
</dbReference>
<evidence type="ECO:0000256" key="5">
    <source>
        <dbReference type="ARBA" id="ARBA00022679"/>
    </source>
</evidence>
<dbReference type="SUPFAM" id="SSF56112">
    <property type="entry name" value="Protein kinase-like (PK-like)"/>
    <property type="match status" value="1"/>
</dbReference>
<comment type="caution">
    <text evidence="18">The sequence shown here is derived from an EMBL/GenBank/DDBJ whole genome shotgun (WGS) entry which is preliminary data.</text>
</comment>
<evidence type="ECO:0000256" key="9">
    <source>
        <dbReference type="ARBA" id="ARBA00022840"/>
    </source>
</evidence>
<feature type="region of interest" description="Disordered" evidence="15">
    <location>
        <begin position="383"/>
        <end position="508"/>
    </location>
</feature>
<evidence type="ECO:0000256" key="2">
    <source>
        <dbReference type="ARBA" id="ARBA00012513"/>
    </source>
</evidence>
<dbReference type="PANTHER" id="PTHR47984:SF22">
    <property type="entry name" value="OS03G0125600 PROTEIN"/>
    <property type="match status" value="1"/>
</dbReference>
<dbReference type="InterPro" id="IPR052232">
    <property type="entry name" value="RLK_Ser/Thr-Kinase"/>
</dbReference>
<evidence type="ECO:0000256" key="1">
    <source>
        <dbReference type="ARBA" id="ARBA00004167"/>
    </source>
</evidence>
<accession>A0AAV1X045</accession>
<dbReference type="InterPro" id="IPR000719">
    <property type="entry name" value="Prot_kinase_dom"/>
</dbReference>
<dbReference type="FunFam" id="3.30.200.20:FF:000178">
    <property type="entry name" value="serine/threonine-protein kinase PBS1-like"/>
    <property type="match status" value="1"/>
</dbReference>
<evidence type="ECO:0000256" key="10">
    <source>
        <dbReference type="ARBA" id="ARBA00022989"/>
    </source>
</evidence>
<evidence type="ECO:0000256" key="14">
    <source>
        <dbReference type="PROSITE-ProRule" id="PRU10141"/>
    </source>
</evidence>
<protein>
    <recommendedName>
        <fullName evidence="2">non-specific serine/threonine protein kinase</fullName>
        <ecNumber evidence="2">2.7.11.1</ecNumber>
    </recommendedName>
</protein>
<dbReference type="InterPro" id="IPR001245">
    <property type="entry name" value="Ser-Thr/Tyr_kinase_cat_dom"/>
</dbReference>
<dbReference type="InterPro" id="IPR008271">
    <property type="entry name" value="Ser/Thr_kinase_AS"/>
</dbReference>
<name>A0AAV1X045_LUPLU</name>
<dbReference type="EMBL" id="CAXHTB010000011">
    <property type="protein sequence ID" value="CAL0315036.1"/>
    <property type="molecule type" value="Genomic_DNA"/>
</dbReference>
<keyword evidence="10 16" id="KW-1133">Transmembrane helix</keyword>
<evidence type="ECO:0000256" key="13">
    <source>
        <dbReference type="ARBA" id="ARBA00048679"/>
    </source>
</evidence>
<feature type="domain" description="Protein kinase" evidence="17">
    <location>
        <begin position="96"/>
        <end position="378"/>
    </location>
</feature>
<proteinExistence type="predicted"/>
<evidence type="ECO:0000256" key="8">
    <source>
        <dbReference type="ARBA" id="ARBA00022777"/>
    </source>
</evidence>
<evidence type="ECO:0000256" key="4">
    <source>
        <dbReference type="ARBA" id="ARBA00022553"/>
    </source>
</evidence>
<dbReference type="FunFam" id="1.10.510.10:FF:000035">
    <property type="entry name" value="Putative receptor-like serine/threonine-protein kinase"/>
    <property type="match status" value="1"/>
</dbReference>
<comment type="catalytic activity">
    <reaction evidence="12">
        <text>L-threonyl-[protein] + ATP = O-phospho-L-threonyl-[protein] + ADP + H(+)</text>
        <dbReference type="Rhea" id="RHEA:46608"/>
        <dbReference type="Rhea" id="RHEA-COMP:11060"/>
        <dbReference type="Rhea" id="RHEA-COMP:11605"/>
        <dbReference type="ChEBI" id="CHEBI:15378"/>
        <dbReference type="ChEBI" id="CHEBI:30013"/>
        <dbReference type="ChEBI" id="CHEBI:30616"/>
        <dbReference type="ChEBI" id="CHEBI:61977"/>
        <dbReference type="ChEBI" id="CHEBI:456216"/>
        <dbReference type="EC" id="2.7.11.1"/>
    </reaction>
</comment>
<gene>
    <name evidence="18" type="ORF">LLUT_LOCUS16096</name>
</gene>
<dbReference type="Gene3D" id="3.30.200.20">
    <property type="entry name" value="Phosphorylase Kinase, domain 1"/>
    <property type="match status" value="1"/>
</dbReference>
<dbReference type="EC" id="2.7.11.1" evidence="2"/>
<dbReference type="Proteomes" id="UP001497480">
    <property type="component" value="Unassembled WGS sequence"/>
</dbReference>
<keyword evidence="8" id="KW-0418">Kinase</keyword>